<evidence type="ECO:0000313" key="11">
    <source>
        <dbReference type="Proteomes" id="UP001497480"/>
    </source>
</evidence>
<dbReference type="SMART" id="SM00356">
    <property type="entry name" value="ZnF_C3H1"/>
    <property type="match status" value="2"/>
</dbReference>
<feature type="zinc finger region" description="C3H1-type" evidence="8">
    <location>
        <begin position="283"/>
        <end position="310"/>
    </location>
</feature>
<comment type="subcellular location">
    <subcellularLocation>
        <location evidence="1">Cell membrane</location>
        <topology evidence="1">Peripheral membrane protein</topology>
        <orientation evidence="1">Cytoplasmic side</orientation>
    </subcellularLocation>
</comment>
<dbReference type="InterPro" id="IPR002110">
    <property type="entry name" value="Ankyrin_rpt"/>
</dbReference>
<dbReference type="GO" id="GO:0008270">
    <property type="term" value="F:zinc ion binding"/>
    <property type="evidence" value="ECO:0007669"/>
    <property type="project" value="UniProtKB-KW"/>
</dbReference>
<dbReference type="PROSITE" id="PS50297">
    <property type="entry name" value="ANK_REP_REGION"/>
    <property type="match status" value="1"/>
</dbReference>
<dbReference type="Gene3D" id="3.30.1370.210">
    <property type="match status" value="1"/>
</dbReference>
<evidence type="ECO:0000256" key="4">
    <source>
        <dbReference type="ARBA" id="ARBA00022771"/>
    </source>
</evidence>
<dbReference type="GO" id="GO:0005886">
    <property type="term" value="C:plasma membrane"/>
    <property type="evidence" value="ECO:0007669"/>
    <property type="project" value="UniProtKB-SubCell"/>
</dbReference>
<evidence type="ECO:0000259" key="9">
    <source>
        <dbReference type="PROSITE" id="PS50103"/>
    </source>
</evidence>
<dbReference type="InterPro" id="IPR045234">
    <property type="entry name" value="Unkempt-like"/>
</dbReference>
<accession>A0AAV1YMC2</accession>
<dbReference type="Pfam" id="PF25512">
    <property type="entry name" value="zf-CCCH_AtC3H23"/>
    <property type="match status" value="1"/>
</dbReference>
<evidence type="ECO:0000256" key="6">
    <source>
        <dbReference type="ARBA" id="ARBA00023125"/>
    </source>
</evidence>
<dbReference type="SMART" id="SM00248">
    <property type="entry name" value="ANK"/>
    <property type="match status" value="2"/>
</dbReference>
<dbReference type="GO" id="GO:0003677">
    <property type="term" value="F:DNA binding"/>
    <property type="evidence" value="ECO:0007669"/>
    <property type="project" value="UniProtKB-KW"/>
</dbReference>
<reference evidence="10 11" key="1">
    <citation type="submission" date="2024-03" db="EMBL/GenBank/DDBJ databases">
        <authorList>
            <person name="Martinez-Hernandez J."/>
        </authorList>
    </citation>
    <scope>NUCLEOTIDE SEQUENCE [LARGE SCALE GENOMIC DNA]</scope>
</reference>
<dbReference type="GO" id="GO:0006355">
    <property type="term" value="P:regulation of DNA-templated transcription"/>
    <property type="evidence" value="ECO:0007669"/>
    <property type="project" value="UniProtKB-ARBA"/>
</dbReference>
<gene>
    <name evidence="10" type="ORF">LLUT_LOCUS36055</name>
</gene>
<evidence type="ECO:0000256" key="7">
    <source>
        <dbReference type="PROSITE-ProRule" id="PRU00023"/>
    </source>
</evidence>
<feature type="domain" description="C3H1-type" evidence="9">
    <location>
        <begin position="283"/>
        <end position="310"/>
    </location>
</feature>
<evidence type="ECO:0000313" key="10">
    <source>
        <dbReference type="EMBL" id="CAL0334995.1"/>
    </source>
</evidence>
<dbReference type="InterPro" id="IPR057444">
    <property type="entry name" value="Znf-CCCH_AtC3H23-like"/>
</dbReference>
<dbReference type="PROSITE" id="PS50103">
    <property type="entry name" value="ZF_C3H1"/>
    <property type="match status" value="1"/>
</dbReference>
<feature type="repeat" description="ANK" evidence="7">
    <location>
        <begin position="119"/>
        <end position="154"/>
    </location>
</feature>
<evidence type="ECO:0000256" key="2">
    <source>
        <dbReference type="ARBA" id="ARBA00022723"/>
    </source>
</evidence>
<dbReference type="AlphaFoldDB" id="A0AAV1YMC2"/>
<dbReference type="SUPFAM" id="SSF48403">
    <property type="entry name" value="Ankyrin repeat"/>
    <property type="match status" value="1"/>
</dbReference>
<evidence type="ECO:0000256" key="8">
    <source>
        <dbReference type="PROSITE-ProRule" id="PRU00723"/>
    </source>
</evidence>
<dbReference type="Proteomes" id="UP001497480">
    <property type="component" value="Unassembled WGS sequence"/>
</dbReference>
<dbReference type="InterPro" id="IPR000571">
    <property type="entry name" value="Znf_CCCH"/>
</dbReference>
<dbReference type="PROSITE" id="PS50088">
    <property type="entry name" value="ANK_REPEAT"/>
    <property type="match status" value="1"/>
</dbReference>
<evidence type="ECO:0000256" key="3">
    <source>
        <dbReference type="ARBA" id="ARBA00022737"/>
    </source>
</evidence>
<organism evidence="10 11">
    <name type="scientific">Lupinus luteus</name>
    <name type="common">European yellow lupine</name>
    <dbReference type="NCBI Taxonomy" id="3873"/>
    <lineage>
        <taxon>Eukaryota</taxon>
        <taxon>Viridiplantae</taxon>
        <taxon>Streptophyta</taxon>
        <taxon>Embryophyta</taxon>
        <taxon>Tracheophyta</taxon>
        <taxon>Spermatophyta</taxon>
        <taxon>Magnoliopsida</taxon>
        <taxon>eudicotyledons</taxon>
        <taxon>Gunneridae</taxon>
        <taxon>Pentapetalae</taxon>
        <taxon>rosids</taxon>
        <taxon>fabids</taxon>
        <taxon>Fabales</taxon>
        <taxon>Fabaceae</taxon>
        <taxon>Papilionoideae</taxon>
        <taxon>50 kb inversion clade</taxon>
        <taxon>genistoids sensu lato</taxon>
        <taxon>core genistoids</taxon>
        <taxon>Genisteae</taxon>
        <taxon>Lupinus</taxon>
    </lineage>
</organism>
<protein>
    <recommendedName>
        <fullName evidence="9">C3H1-type domain-containing protein</fullName>
    </recommendedName>
</protein>
<dbReference type="FunFam" id="3.30.1370.210:FF:000009">
    <property type="entry name" value="Zinc finger CCCH domain-containing protein 66"/>
    <property type="match status" value="1"/>
</dbReference>
<dbReference type="EMBL" id="CAXHTB010000026">
    <property type="protein sequence ID" value="CAL0334995.1"/>
    <property type="molecule type" value="Genomic_DNA"/>
</dbReference>
<evidence type="ECO:0000256" key="5">
    <source>
        <dbReference type="ARBA" id="ARBA00022833"/>
    </source>
</evidence>
<sequence length="680" mass="75044">MLCKCWKNQGFGLLDRLFRWSEREGKVMCTGSNGLHHKISALLEFSAADNLKGFKEAVEEDCHDVNEVGLWYGRRVGSKEFGYEERTPLMIAAMFGSKDVLSYILGTGVVDVNKACGSDRLTALHCAVAGGSAASPEVIRLLLNASADVSAVDANGNRSYDLIDIVFNSIFNSRKRILQAVLEGRDGVDDVGLTFEEANGQMVRQQQQYNDSPRVSKDGTEKKDYYVDLSLPDIKDGIYSTDEFRMYTFKVKPCSRAYSHDWTECPFVHPCENARRRDPVKYQYSCVPCPEFRKGLCSKGDACEYAHGIFECWLHPAQYRTRLCKDESGCTRRVCFFAHKLEELRPLYASTGSALPSPQSYPASASSLDMGSDSRLSLGSPLVLTPPASTPPLSPSGASSVVGGAMWQSPTLQLAGSRLKTALNARDFDLDIELFGHENRQQMLLLDEMASFSPPSKWKSTMPNSPSFPISLGDDVGELNRLSGVKHTNLEDIFGSQLQSPTGIQAHQNVNKQLRGYSSSFSTSNAIGSPSFKVDPSGSAATLAMNSRNVAFSKQSQSLIDLSSPMEASIFSGWGSPDGKLDWGIHGEELNKMRKYASFGFRATSGPLTLAATTVPLNVNEPDVSWVHSLVKDGPPFESAQYSVEEQRQQPQHYLKNETDVVPAWLEQMYMEQEQEQMVA</sequence>
<dbReference type="PANTHER" id="PTHR14493">
    <property type="entry name" value="UNKEMPT FAMILY MEMBER"/>
    <property type="match status" value="1"/>
</dbReference>
<dbReference type="InterPro" id="IPR036770">
    <property type="entry name" value="Ankyrin_rpt-contain_sf"/>
</dbReference>
<keyword evidence="11" id="KW-1185">Reference proteome</keyword>
<comment type="caution">
    <text evidence="10">The sequence shown here is derived from an EMBL/GenBank/DDBJ whole genome shotgun (WGS) entry which is preliminary data.</text>
</comment>
<dbReference type="PANTHER" id="PTHR14493:SF87">
    <property type="entry name" value="ZINC FINGER CCCH DOMAIN-CONTAINING PROTEIN 66"/>
    <property type="match status" value="1"/>
</dbReference>
<keyword evidence="4 8" id="KW-0863">Zinc-finger</keyword>
<keyword evidence="5 8" id="KW-0862">Zinc</keyword>
<keyword evidence="7" id="KW-0040">ANK repeat</keyword>
<keyword evidence="6" id="KW-0238">DNA-binding</keyword>
<dbReference type="Pfam" id="PF12796">
    <property type="entry name" value="Ank_2"/>
    <property type="match status" value="1"/>
</dbReference>
<evidence type="ECO:0000256" key="1">
    <source>
        <dbReference type="ARBA" id="ARBA00004413"/>
    </source>
</evidence>
<proteinExistence type="predicted"/>
<keyword evidence="3" id="KW-0677">Repeat</keyword>
<dbReference type="Gene3D" id="1.25.40.20">
    <property type="entry name" value="Ankyrin repeat-containing domain"/>
    <property type="match status" value="1"/>
</dbReference>
<name>A0AAV1YMC2_LUPLU</name>
<keyword evidence="2 8" id="KW-0479">Metal-binding</keyword>